<dbReference type="Proteomes" id="UP000000263">
    <property type="component" value="Chromosome"/>
</dbReference>
<keyword evidence="3" id="KW-1185">Reference proteome</keyword>
<evidence type="ECO:0000313" key="3">
    <source>
        <dbReference type="Proteomes" id="UP000000263"/>
    </source>
</evidence>
<protein>
    <submittedName>
        <fullName evidence="2">Peptidase M23B</fullName>
    </submittedName>
</protein>
<dbReference type="PANTHER" id="PTHR21666:SF286">
    <property type="entry name" value="LIPOPROTEIN NLPD"/>
    <property type="match status" value="1"/>
</dbReference>
<accession>A7NF54</accession>
<proteinExistence type="predicted"/>
<dbReference type="KEGG" id="rca:Rcas_2144"/>
<dbReference type="Pfam" id="PF01551">
    <property type="entry name" value="Peptidase_M23"/>
    <property type="match status" value="1"/>
</dbReference>
<dbReference type="SUPFAM" id="SSF51261">
    <property type="entry name" value="Duplicated hybrid motif"/>
    <property type="match status" value="1"/>
</dbReference>
<dbReference type="Gene3D" id="2.70.70.10">
    <property type="entry name" value="Glucose Permease (Domain IIA)"/>
    <property type="match status" value="1"/>
</dbReference>
<dbReference type="STRING" id="383372.Rcas_2144"/>
<sequence>MALIASKIMTLSREQFILLLLALIGLGFLVQQTQQPPLQTSLWRGGALSTQRVARQSLSAAFAPQSATEHPSGNPLRNPRTVITQGYGVGSHAPASVWGGIDLAVDGDGDGKADPQGTWRAPVYATHDGVARVRPDTWPGGNYLAIENNRYKTAYAHLDSYAVVDGQPIVRGQLIGYVGSTGMSSGPHLHYEVWEHGINRDPLDFDVLRHEW</sequence>
<name>A7NF54_ROSCS</name>
<dbReference type="PANTHER" id="PTHR21666">
    <property type="entry name" value="PEPTIDASE-RELATED"/>
    <property type="match status" value="1"/>
</dbReference>
<organism evidence="2 3">
    <name type="scientific">Roseiflexus castenholzii (strain DSM 13941 / HLO8)</name>
    <dbReference type="NCBI Taxonomy" id="383372"/>
    <lineage>
        <taxon>Bacteria</taxon>
        <taxon>Bacillati</taxon>
        <taxon>Chloroflexota</taxon>
        <taxon>Chloroflexia</taxon>
        <taxon>Chloroflexales</taxon>
        <taxon>Roseiflexineae</taxon>
        <taxon>Roseiflexaceae</taxon>
        <taxon>Roseiflexus</taxon>
    </lineage>
</organism>
<dbReference type="CDD" id="cd12797">
    <property type="entry name" value="M23_peptidase"/>
    <property type="match status" value="1"/>
</dbReference>
<dbReference type="InterPro" id="IPR011055">
    <property type="entry name" value="Dup_hybrid_motif"/>
</dbReference>
<dbReference type="HOGENOM" id="CLU_1298975_0_0_0"/>
<evidence type="ECO:0000259" key="1">
    <source>
        <dbReference type="Pfam" id="PF01551"/>
    </source>
</evidence>
<dbReference type="InterPro" id="IPR016047">
    <property type="entry name" value="M23ase_b-sheet_dom"/>
</dbReference>
<feature type="domain" description="M23ase beta-sheet core" evidence="1">
    <location>
        <begin position="121"/>
        <end position="202"/>
    </location>
</feature>
<dbReference type="GO" id="GO:0004222">
    <property type="term" value="F:metalloendopeptidase activity"/>
    <property type="evidence" value="ECO:0007669"/>
    <property type="project" value="TreeGrafter"/>
</dbReference>
<dbReference type="InterPro" id="IPR050570">
    <property type="entry name" value="Cell_wall_metabolism_enzyme"/>
</dbReference>
<dbReference type="EMBL" id="CP000804">
    <property type="protein sequence ID" value="ABU58229.1"/>
    <property type="molecule type" value="Genomic_DNA"/>
</dbReference>
<dbReference type="AlphaFoldDB" id="A7NF54"/>
<reference evidence="2 3" key="1">
    <citation type="submission" date="2007-08" db="EMBL/GenBank/DDBJ databases">
        <title>Complete sequence of Roseiflexus castenholzii DSM 13941.</title>
        <authorList>
            <consortium name="US DOE Joint Genome Institute"/>
            <person name="Copeland A."/>
            <person name="Lucas S."/>
            <person name="Lapidus A."/>
            <person name="Barry K."/>
            <person name="Glavina del Rio T."/>
            <person name="Dalin E."/>
            <person name="Tice H."/>
            <person name="Pitluck S."/>
            <person name="Thompson L.S."/>
            <person name="Brettin T."/>
            <person name="Bruce D."/>
            <person name="Detter J.C."/>
            <person name="Han C."/>
            <person name="Tapia R."/>
            <person name="Schmutz J."/>
            <person name="Larimer F."/>
            <person name="Land M."/>
            <person name="Hauser L."/>
            <person name="Kyrpides N."/>
            <person name="Mikhailova N."/>
            <person name="Bryant D.A."/>
            <person name="Hanada S."/>
            <person name="Tsukatani Y."/>
            <person name="Richardson P."/>
        </authorList>
    </citation>
    <scope>NUCLEOTIDE SEQUENCE [LARGE SCALE GENOMIC DNA]</scope>
    <source>
        <strain evidence="3">DSM 13941 / HLO8</strain>
    </source>
</reference>
<dbReference type="eggNOG" id="COG0739">
    <property type="taxonomic scope" value="Bacteria"/>
</dbReference>
<gene>
    <name evidence="2" type="ordered locus">Rcas_2144</name>
</gene>
<evidence type="ECO:0000313" key="2">
    <source>
        <dbReference type="EMBL" id="ABU58229.1"/>
    </source>
</evidence>